<dbReference type="InterPro" id="IPR036390">
    <property type="entry name" value="WH_DNA-bd_sf"/>
</dbReference>
<dbReference type="Gene3D" id="1.10.10.10">
    <property type="entry name" value="Winged helix-like DNA-binding domain superfamily/Winged helix DNA-binding domain"/>
    <property type="match status" value="1"/>
</dbReference>
<feature type="domain" description="HTH deoR-type" evidence="3">
    <location>
        <begin position="2"/>
        <end position="57"/>
    </location>
</feature>
<sequence length="317" mass="36520">MKADRLISILILLQIHKKLTANELAQRLEVSVRTIYRDVESLSSLGIPVFSDRGTNGGIELLGDYKTSLNGINDEEIYSLFLPTGDKILEDLGIQKLKDSTILKLLGNSSPYQIKEIENIQNYIYIDMHTWSENPTNVNKDILSVLQNAIWNHKILKIVYRKINETKEISLNPLGLVCKRGIWYLIGINAEVIKTYKVTSIESALLIEEYFDRPSNFNLEAHWKSSTSNFKSLIPKYTFTFKVNSSIINHIKERKFITINNEVIKDNEIYLDIRFDAIWQGIEFAFTYGENIKIIKPIEAINEIKIKASEVIKLYDN</sequence>
<evidence type="ECO:0000313" key="4">
    <source>
        <dbReference type="EMBL" id="KIE46779.1"/>
    </source>
</evidence>
<dbReference type="PROSITE" id="PS52050">
    <property type="entry name" value="WYL"/>
    <property type="match status" value="1"/>
</dbReference>
<dbReference type="GO" id="GO:0003700">
    <property type="term" value="F:DNA-binding transcription factor activity"/>
    <property type="evidence" value="ECO:0007669"/>
    <property type="project" value="InterPro"/>
</dbReference>
<dbReference type="AlphaFoldDB" id="A0A0C1U1H7"/>
<dbReference type="InterPro" id="IPR001034">
    <property type="entry name" value="DeoR_HTH"/>
</dbReference>
<dbReference type="Pfam" id="PF08279">
    <property type="entry name" value="HTH_11"/>
    <property type="match status" value="1"/>
</dbReference>
<accession>A0A0C1U1H7</accession>
<protein>
    <submittedName>
        <fullName evidence="4">DeoR-like helix-turn-helix domain protein</fullName>
    </submittedName>
</protein>
<evidence type="ECO:0000256" key="1">
    <source>
        <dbReference type="ARBA" id="ARBA00023015"/>
    </source>
</evidence>
<dbReference type="EMBL" id="AYSO01000016">
    <property type="protein sequence ID" value="KIE46779.1"/>
    <property type="molecule type" value="Genomic_DNA"/>
</dbReference>
<name>A0A0C1U1H7_9CLOT</name>
<dbReference type="Proteomes" id="UP000031366">
    <property type="component" value="Unassembled WGS sequence"/>
</dbReference>
<dbReference type="InterPro" id="IPR051534">
    <property type="entry name" value="CBASS_pafABC_assoc_protein"/>
</dbReference>
<dbReference type="PROSITE" id="PS51000">
    <property type="entry name" value="HTH_DEOR_2"/>
    <property type="match status" value="1"/>
</dbReference>
<dbReference type="Pfam" id="PF13280">
    <property type="entry name" value="WYL"/>
    <property type="match status" value="1"/>
</dbReference>
<reference evidence="4 5" key="1">
    <citation type="journal article" date="2015" name="Infect. Genet. Evol.">
        <title>Genomic sequences of six botulinum neurotoxin-producing strains representing three clostridial species illustrate the mobility and diversity of botulinum neurotoxin genes.</title>
        <authorList>
            <person name="Smith T.J."/>
            <person name="Hill K.K."/>
            <person name="Xie G."/>
            <person name="Foley B.T."/>
            <person name="Williamson C.H."/>
            <person name="Foster J.T."/>
            <person name="Johnson S.L."/>
            <person name="Chertkov O."/>
            <person name="Teshima H."/>
            <person name="Gibbons H.S."/>
            <person name="Johnsky L.A."/>
            <person name="Karavis M.A."/>
            <person name="Smith L.A."/>
        </authorList>
    </citation>
    <scope>NUCLEOTIDE SEQUENCE [LARGE SCALE GENOMIC DNA]</scope>
    <source>
        <strain evidence="4 5">CDC 2741</strain>
    </source>
</reference>
<proteinExistence type="predicted"/>
<evidence type="ECO:0000256" key="2">
    <source>
        <dbReference type="ARBA" id="ARBA00023163"/>
    </source>
</evidence>
<dbReference type="InterPro" id="IPR036388">
    <property type="entry name" value="WH-like_DNA-bd_sf"/>
</dbReference>
<dbReference type="SUPFAM" id="SSF46785">
    <property type="entry name" value="Winged helix' DNA-binding domain"/>
    <property type="match status" value="1"/>
</dbReference>
<dbReference type="InterPro" id="IPR026881">
    <property type="entry name" value="WYL_dom"/>
</dbReference>
<comment type="caution">
    <text evidence="4">The sequence shown here is derived from an EMBL/GenBank/DDBJ whole genome shotgun (WGS) entry which is preliminary data.</text>
</comment>
<keyword evidence="1" id="KW-0805">Transcription regulation</keyword>
<dbReference type="InterPro" id="IPR013196">
    <property type="entry name" value="HTH_11"/>
</dbReference>
<dbReference type="RefSeq" id="WP_039633054.1">
    <property type="nucleotide sequence ID" value="NZ_AYSO01000016.1"/>
</dbReference>
<dbReference type="STRING" id="29341.RSJ17_19190"/>
<gene>
    <name evidence="4" type="ORF">U732_3348</name>
</gene>
<keyword evidence="2" id="KW-0804">Transcription</keyword>
<dbReference type="OrthoDB" id="9815009at2"/>
<dbReference type="PANTHER" id="PTHR34580:SF1">
    <property type="entry name" value="PROTEIN PAFC"/>
    <property type="match status" value="1"/>
</dbReference>
<keyword evidence="5" id="KW-1185">Reference proteome</keyword>
<organism evidence="4 5">
    <name type="scientific">Clostridium argentinense CDC 2741</name>
    <dbReference type="NCBI Taxonomy" id="1418104"/>
    <lineage>
        <taxon>Bacteria</taxon>
        <taxon>Bacillati</taxon>
        <taxon>Bacillota</taxon>
        <taxon>Clostridia</taxon>
        <taxon>Eubacteriales</taxon>
        <taxon>Clostridiaceae</taxon>
        <taxon>Clostridium</taxon>
    </lineage>
</organism>
<dbReference type="PANTHER" id="PTHR34580">
    <property type="match status" value="1"/>
</dbReference>
<evidence type="ECO:0000313" key="5">
    <source>
        <dbReference type="Proteomes" id="UP000031366"/>
    </source>
</evidence>
<evidence type="ECO:0000259" key="3">
    <source>
        <dbReference type="PROSITE" id="PS51000"/>
    </source>
</evidence>